<protein>
    <submittedName>
        <fullName evidence="1">Uncharacterized protein</fullName>
    </submittedName>
</protein>
<proteinExistence type="predicted"/>
<evidence type="ECO:0000313" key="1">
    <source>
        <dbReference type="EMBL" id="HEF64022.1"/>
    </source>
</evidence>
<organism evidence="1">
    <name type="scientific">Thermomicrobium roseum</name>
    <dbReference type="NCBI Taxonomy" id="500"/>
    <lineage>
        <taxon>Bacteria</taxon>
        <taxon>Pseudomonadati</taxon>
        <taxon>Thermomicrobiota</taxon>
        <taxon>Thermomicrobia</taxon>
        <taxon>Thermomicrobiales</taxon>
        <taxon>Thermomicrobiaceae</taxon>
        <taxon>Thermomicrobium</taxon>
    </lineage>
</organism>
<dbReference type="AlphaFoldDB" id="A0A7C2AR69"/>
<sequence length="87" mass="9764">MDERSFLQLVGWRIAEVLAGQRSLEELLAESAVVGWEAHRLGPHADEVVADLEALLAWQSEHLLAEEELRSELRALLARVHVLISQS</sequence>
<name>A0A7C2AR69_THERO</name>
<accession>A0A7C2AR69</accession>
<dbReference type="EMBL" id="DSJL01000001">
    <property type="protein sequence ID" value="HEF64022.1"/>
    <property type="molecule type" value="Genomic_DNA"/>
</dbReference>
<reference evidence="1" key="1">
    <citation type="journal article" date="2020" name="mSystems">
        <title>Genome- and Community-Level Interaction Insights into Carbon Utilization and Element Cycling Functions of Hydrothermarchaeota in Hydrothermal Sediment.</title>
        <authorList>
            <person name="Zhou Z."/>
            <person name="Liu Y."/>
            <person name="Xu W."/>
            <person name="Pan J."/>
            <person name="Luo Z.H."/>
            <person name="Li M."/>
        </authorList>
    </citation>
    <scope>NUCLEOTIDE SEQUENCE [LARGE SCALE GENOMIC DNA]</scope>
    <source>
        <strain evidence="1">SpSt-222</strain>
    </source>
</reference>
<gene>
    <name evidence="1" type="ORF">ENP47_00190</name>
</gene>
<comment type="caution">
    <text evidence="1">The sequence shown here is derived from an EMBL/GenBank/DDBJ whole genome shotgun (WGS) entry which is preliminary data.</text>
</comment>